<name>N0E0W0_9MICO</name>
<dbReference type="SUPFAM" id="SSF54001">
    <property type="entry name" value="Cysteine proteinases"/>
    <property type="match status" value="1"/>
</dbReference>
<evidence type="ECO:0000256" key="1">
    <source>
        <dbReference type="ARBA" id="ARBA00007074"/>
    </source>
</evidence>
<dbReference type="InterPro" id="IPR038765">
    <property type="entry name" value="Papain-like_cys_pep_sf"/>
</dbReference>
<keyword evidence="7" id="KW-1185">Reference proteome</keyword>
<dbReference type="InterPro" id="IPR000064">
    <property type="entry name" value="NLP_P60_dom"/>
</dbReference>
<dbReference type="STRING" id="1193181.BN10_1600005"/>
<comment type="similarity">
    <text evidence="1">Belongs to the peptidase C40 family.</text>
</comment>
<evidence type="ECO:0000256" key="4">
    <source>
        <dbReference type="ARBA" id="ARBA00022807"/>
    </source>
</evidence>
<proteinExistence type="inferred from homology"/>
<dbReference type="eggNOG" id="COG0791">
    <property type="taxonomic scope" value="Bacteria"/>
</dbReference>
<reference evidence="6 7" key="1">
    <citation type="journal article" date="2013" name="ISME J.">
        <title>A metabolic model for members of the genus Tetrasphaera involved in enhanced biological phosphorus removal.</title>
        <authorList>
            <person name="Kristiansen R."/>
            <person name="Nguyen H.T.T."/>
            <person name="Saunders A.M."/>
            <person name="Nielsen J.L."/>
            <person name="Wimmer R."/>
            <person name="Le V.Q."/>
            <person name="McIlroy S.J."/>
            <person name="Petrovski S."/>
            <person name="Seviour R.J."/>
            <person name="Calteau A."/>
            <person name="Nielsen K.L."/>
            <person name="Nielsen P.H."/>
        </authorList>
    </citation>
    <scope>NUCLEOTIDE SEQUENCE [LARGE SCALE GENOMIC DNA]</scope>
    <source>
        <strain evidence="6 7">Lp2</strain>
    </source>
</reference>
<sequence length="205" mass="21111">MFFNGGRGGQPGLLSIAGCMTMSVTQAAQAVQRSGFPDAYAQWERLATRLLGLPAVEAATCAAGTSAAGSAIVAAAMKWIGTPYSWGGGDLDGPTLGIESGANTVGFDCSGLARYAIHQATGRVIPRVATDQAAALTPVPLDQIRAGDLLFFHNSADPPGVYHHVGIADGQGGMIHAPRTGAFVEIVPSVRDGYWMTELIGVGRV</sequence>
<evidence type="ECO:0000256" key="3">
    <source>
        <dbReference type="ARBA" id="ARBA00022801"/>
    </source>
</evidence>
<dbReference type="GO" id="GO:0006508">
    <property type="term" value="P:proteolysis"/>
    <property type="evidence" value="ECO:0007669"/>
    <property type="project" value="UniProtKB-KW"/>
</dbReference>
<dbReference type="GO" id="GO:0008234">
    <property type="term" value="F:cysteine-type peptidase activity"/>
    <property type="evidence" value="ECO:0007669"/>
    <property type="project" value="UniProtKB-KW"/>
</dbReference>
<protein>
    <recommendedName>
        <fullName evidence="5">NlpC/P60 domain-containing protein</fullName>
    </recommendedName>
</protein>
<dbReference type="PANTHER" id="PTHR47359">
    <property type="entry name" value="PEPTIDOGLYCAN DL-ENDOPEPTIDASE CWLO"/>
    <property type="match status" value="1"/>
</dbReference>
<keyword evidence="4" id="KW-0788">Thiol protease</keyword>
<dbReference type="AlphaFoldDB" id="N0E0W0"/>
<evidence type="ECO:0000313" key="6">
    <source>
        <dbReference type="EMBL" id="CCH69401.1"/>
    </source>
</evidence>
<feature type="domain" description="NlpC/P60" evidence="5">
    <location>
        <begin position="66"/>
        <end position="205"/>
    </location>
</feature>
<dbReference type="InterPro" id="IPR051794">
    <property type="entry name" value="PG_Endopeptidase_C40"/>
</dbReference>
<keyword evidence="3" id="KW-0378">Hydrolase</keyword>
<dbReference type="PANTHER" id="PTHR47359:SF3">
    <property type="entry name" value="NLP_P60 DOMAIN-CONTAINING PROTEIN-RELATED"/>
    <property type="match status" value="1"/>
</dbReference>
<evidence type="ECO:0000256" key="2">
    <source>
        <dbReference type="ARBA" id="ARBA00022670"/>
    </source>
</evidence>
<dbReference type="PROSITE" id="PS51935">
    <property type="entry name" value="NLPC_P60"/>
    <property type="match status" value="1"/>
</dbReference>
<dbReference type="Pfam" id="PF00877">
    <property type="entry name" value="NLPC_P60"/>
    <property type="match status" value="1"/>
</dbReference>
<evidence type="ECO:0000313" key="7">
    <source>
        <dbReference type="Proteomes" id="UP000013167"/>
    </source>
</evidence>
<dbReference type="PROSITE" id="PS51257">
    <property type="entry name" value="PROKAR_LIPOPROTEIN"/>
    <property type="match status" value="1"/>
</dbReference>
<evidence type="ECO:0000259" key="5">
    <source>
        <dbReference type="PROSITE" id="PS51935"/>
    </source>
</evidence>
<accession>N0E0W0</accession>
<comment type="caution">
    <text evidence="6">The sequence shown here is derived from an EMBL/GenBank/DDBJ whole genome shotgun (WGS) entry which is preliminary data.</text>
</comment>
<dbReference type="Proteomes" id="UP000013167">
    <property type="component" value="Unassembled WGS sequence"/>
</dbReference>
<keyword evidence="2" id="KW-0645">Protease</keyword>
<dbReference type="OrthoDB" id="9815778at2"/>
<dbReference type="EMBL" id="CAIZ01000069">
    <property type="protein sequence ID" value="CCH69401.1"/>
    <property type="molecule type" value="Genomic_DNA"/>
</dbReference>
<dbReference type="Gene3D" id="3.90.1720.10">
    <property type="entry name" value="endopeptidase domain like (from Nostoc punctiforme)"/>
    <property type="match status" value="1"/>
</dbReference>
<organism evidence="6 7">
    <name type="scientific">Phycicoccus elongatus Lp2</name>
    <dbReference type="NCBI Taxonomy" id="1193181"/>
    <lineage>
        <taxon>Bacteria</taxon>
        <taxon>Bacillati</taxon>
        <taxon>Actinomycetota</taxon>
        <taxon>Actinomycetes</taxon>
        <taxon>Micrococcales</taxon>
        <taxon>Intrasporangiaceae</taxon>
        <taxon>Phycicoccus</taxon>
    </lineage>
</organism>
<gene>
    <name evidence="6" type="ORF">BN10_1600005</name>
</gene>
<dbReference type="HOGENOM" id="CLU_109173_0_0_11"/>